<evidence type="ECO:0000313" key="2">
    <source>
        <dbReference type="Proteomes" id="UP000444174"/>
    </source>
</evidence>
<dbReference type="InterPro" id="IPR027417">
    <property type="entry name" value="P-loop_NTPase"/>
</dbReference>
<dbReference type="SUPFAM" id="SSF53795">
    <property type="entry name" value="PEP carboxykinase-like"/>
    <property type="match status" value="1"/>
</dbReference>
<evidence type="ECO:0000313" key="1">
    <source>
        <dbReference type="EMBL" id="MQQ10199.1"/>
    </source>
</evidence>
<dbReference type="AlphaFoldDB" id="A0A843YLY5"/>
<sequence>MNTQDILNRLDRSALDDTAPLTLKVGHLRVQIRALPPLMDELRSYFADAVADDGPVDARIDVLEGQALDPAPDWQDWAREPGKTGRKDAYVDLQDARLIYKVRTGVTFLQSADHIVAFGPTASHPNQVVNFINTQILNQCLREGWQICHAAAVTNGTRSLAIAGLSGGGKSTSILRMMDLDNTRFVTNDRLMVQVGTPVPTGLGIPKHPRINPGTILGNPRLHPMLSKAEMERLHAMETDELWDLEEKHDLLVPDIYGADRIQYSAPLTDFWVLNWQRGGAEPTQVTQVDLATRPDLLSAIMKSAGPFYQDQTGRFLQDSDPLDPAPYLAALSGVTISEVSGRVDFDALAQIGAKLFE</sequence>
<reference evidence="1 2" key="1">
    <citation type="submission" date="2019-10" db="EMBL/GenBank/DDBJ databases">
        <title>Epibacterium sp. nov., isolated from seawater.</title>
        <authorList>
            <person name="Zhang X."/>
            <person name="Li N."/>
        </authorList>
    </citation>
    <scope>NUCLEOTIDE SEQUENCE [LARGE SCALE GENOMIC DNA]</scope>
    <source>
        <strain evidence="1 2">SM1979</strain>
    </source>
</reference>
<protein>
    <submittedName>
        <fullName evidence="1">HprK-related kinase B</fullName>
    </submittedName>
</protein>
<proteinExistence type="predicted"/>
<organism evidence="1 2">
    <name type="scientific">Tritonibacter litoralis</name>
    <dbReference type="NCBI Taxonomy" id="2662264"/>
    <lineage>
        <taxon>Bacteria</taxon>
        <taxon>Pseudomonadati</taxon>
        <taxon>Pseudomonadota</taxon>
        <taxon>Alphaproteobacteria</taxon>
        <taxon>Rhodobacterales</taxon>
        <taxon>Paracoccaceae</taxon>
        <taxon>Tritonibacter</taxon>
    </lineage>
</organism>
<dbReference type="NCBIfam" id="TIGR04355">
    <property type="entry name" value="HprK_rel_B"/>
    <property type="match status" value="1"/>
</dbReference>
<dbReference type="Gene3D" id="3.40.50.300">
    <property type="entry name" value="P-loop containing nucleotide triphosphate hydrolases"/>
    <property type="match status" value="1"/>
</dbReference>
<dbReference type="EMBL" id="WIBF01000013">
    <property type="protein sequence ID" value="MQQ10199.1"/>
    <property type="molecule type" value="Genomic_DNA"/>
</dbReference>
<dbReference type="RefSeq" id="WP_153217179.1">
    <property type="nucleotide sequence ID" value="NZ_WIBF01000013.1"/>
</dbReference>
<dbReference type="GO" id="GO:0016301">
    <property type="term" value="F:kinase activity"/>
    <property type="evidence" value="ECO:0007669"/>
    <property type="project" value="UniProtKB-KW"/>
</dbReference>
<keyword evidence="1" id="KW-0418">Kinase</keyword>
<comment type="caution">
    <text evidence="1">The sequence shown here is derived from an EMBL/GenBank/DDBJ whole genome shotgun (WGS) entry which is preliminary data.</text>
</comment>
<gene>
    <name evidence="1" type="ORF">GFB49_17155</name>
</gene>
<accession>A0A843YLY5</accession>
<keyword evidence="2" id="KW-1185">Reference proteome</keyword>
<dbReference type="Proteomes" id="UP000444174">
    <property type="component" value="Unassembled WGS sequence"/>
</dbReference>
<keyword evidence="1" id="KW-0808">Transferase</keyword>
<dbReference type="InterPro" id="IPR027597">
    <property type="entry name" value="HprK-rel_B"/>
</dbReference>
<name>A0A843YLY5_9RHOB</name>